<dbReference type="PANTHER" id="PTHR15462">
    <property type="entry name" value="SERINE PROTEASE"/>
    <property type="match status" value="1"/>
</dbReference>
<dbReference type="InterPro" id="IPR050966">
    <property type="entry name" value="Glutamyl_endopeptidase"/>
</dbReference>
<keyword evidence="1 3" id="KW-0732">Signal</keyword>
<dbReference type="Gene3D" id="2.40.10.10">
    <property type="entry name" value="Trypsin-like serine proteases"/>
    <property type="match status" value="2"/>
</dbReference>
<dbReference type="Proteomes" id="UP000095214">
    <property type="component" value="Chromosome"/>
</dbReference>
<organism evidence="4 5">
    <name type="scientific">Pauljensenia hongkongensis</name>
    <dbReference type="NCBI Taxonomy" id="178339"/>
    <lineage>
        <taxon>Bacteria</taxon>
        <taxon>Bacillati</taxon>
        <taxon>Actinomycetota</taxon>
        <taxon>Actinomycetes</taxon>
        <taxon>Actinomycetales</taxon>
        <taxon>Actinomycetaceae</taxon>
        <taxon>Pauljensenia</taxon>
    </lineage>
</organism>
<dbReference type="OrthoDB" id="5121599at2"/>
<feature type="chain" id="PRO_5009105523" description="Peptidase" evidence="3">
    <location>
        <begin position="31"/>
        <end position="342"/>
    </location>
</feature>
<reference evidence="4 5" key="1">
    <citation type="submission" date="2016-09" db="EMBL/GenBank/DDBJ databases">
        <title>Complete genome sequence of Actinomyces hongkongensis HKU8.</title>
        <authorList>
            <person name="Gao Y.-X."/>
            <person name="Zhou Y.-Y."/>
            <person name="Xie Y."/>
            <person name="Wang M."/>
            <person name="Wang S.-J."/>
            <person name="Shen S.-G."/>
        </authorList>
    </citation>
    <scope>NUCLEOTIDE SEQUENCE [LARGE SCALE GENOMIC DNA]</scope>
    <source>
        <strain evidence="4 5">HKU8</strain>
    </source>
</reference>
<gene>
    <name evidence="4" type="ORF">BH719_06150</name>
</gene>
<dbReference type="AlphaFoldDB" id="A0A1D8B2Y9"/>
<sequence>MTRSTRPLRAFAVALLATASSLAAAGMAQAAPAAPTDVVTYDAPGSESADWSTDNDLDATGYWTPERMRNAIPVDSDPGAAPDPALLQPPSGSSLLSAPVAPDSPPVDLTEPVEPASGESPTMLLGNQVYVPITTGKVFYSVGSNDYVCSGSSINTPGKSMVATAGHCLHAGAGGTWHSRIAYAPAYSNGTTPYGLWHMKTGTAFNGWTDRSDARYDYGFFIVYPLNGRYLVDRVGGNGLSYNRGTTNKGVRIWGWPAAAPFDGSRPYHCDGDTFAYGTGGDMAMNCRMNGGSSGGPWMTSTSSATVGRVFGVTSRITTSGPARIISRPFDSDVVRLYQSLE</sequence>
<evidence type="ECO:0000313" key="4">
    <source>
        <dbReference type="EMBL" id="AOS47479.1"/>
    </source>
</evidence>
<feature type="region of interest" description="Disordered" evidence="2">
    <location>
        <begin position="70"/>
        <end position="120"/>
    </location>
</feature>
<evidence type="ECO:0000256" key="1">
    <source>
        <dbReference type="ARBA" id="ARBA00022729"/>
    </source>
</evidence>
<protein>
    <recommendedName>
        <fullName evidence="6">Peptidase</fullName>
    </recommendedName>
</protein>
<feature type="compositionally biased region" description="Low complexity" evidence="2">
    <location>
        <begin position="84"/>
        <end position="101"/>
    </location>
</feature>
<dbReference type="STRING" id="178339.BH719_06150"/>
<evidence type="ECO:0000313" key="5">
    <source>
        <dbReference type="Proteomes" id="UP000095214"/>
    </source>
</evidence>
<dbReference type="SUPFAM" id="SSF50494">
    <property type="entry name" value="Trypsin-like serine proteases"/>
    <property type="match status" value="1"/>
</dbReference>
<evidence type="ECO:0000256" key="3">
    <source>
        <dbReference type="SAM" id="SignalP"/>
    </source>
</evidence>
<evidence type="ECO:0000256" key="2">
    <source>
        <dbReference type="SAM" id="MobiDB-lite"/>
    </source>
</evidence>
<accession>A0A1D8B2Y9</accession>
<keyword evidence="5" id="KW-1185">Reference proteome</keyword>
<feature type="signal peptide" evidence="3">
    <location>
        <begin position="1"/>
        <end position="30"/>
    </location>
</feature>
<dbReference type="InterPro" id="IPR009003">
    <property type="entry name" value="Peptidase_S1_PA"/>
</dbReference>
<evidence type="ECO:0008006" key="6">
    <source>
        <dbReference type="Google" id="ProtNLM"/>
    </source>
</evidence>
<name>A0A1D8B2Y9_9ACTO</name>
<dbReference type="InterPro" id="IPR043504">
    <property type="entry name" value="Peptidase_S1_PA_chymotrypsin"/>
</dbReference>
<dbReference type="EMBL" id="CP017298">
    <property type="protein sequence ID" value="AOS47479.1"/>
    <property type="molecule type" value="Genomic_DNA"/>
</dbReference>
<dbReference type="KEGG" id="phon:BH719_06150"/>
<dbReference type="PANTHER" id="PTHR15462:SF19">
    <property type="entry name" value="PEPTIDASE S1 DOMAIN-CONTAINING PROTEIN"/>
    <property type="match status" value="1"/>
</dbReference>
<dbReference type="RefSeq" id="WP_009743942.1">
    <property type="nucleotide sequence ID" value="NZ_CP017298.1"/>
</dbReference>
<proteinExistence type="predicted"/>